<dbReference type="AlphaFoldDB" id="A0A0F3IPQ0"/>
<proteinExistence type="predicted"/>
<accession>A0A0F3IPQ0</accession>
<keyword evidence="3" id="KW-1185">Reference proteome</keyword>
<sequence>MIVYGFACRSFLESRCTIEFTRLTEGVFSTQPKDRVRGVTGEKNIYSFQNPDSRRNFAYYAHRAAPGTYALRRFTAVANNILSVFTVTDAHTDRPYAPFQVDAGKVHYLGDFTFYTTPFKEEVPVERDENPAAMAAFLKDFPNLPAERVTRVIDFGP</sequence>
<comment type="caution">
    <text evidence="1">The sequence shown here is derived from an EMBL/GenBank/DDBJ whole genome shotgun (WGS) entry which is preliminary data.</text>
</comment>
<name>A0A0F3IPQ0_9PROT</name>
<organism evidence="1 3">
    <name type="scientific">Elstera litoralis</name>
    <dbReference type="NCBI Taxonomy" id="552518"/>
    <lineage>
        <taxon>Bacteria</taxon>
        <taxon>Pseudomonadati</taxon>
        <taxon>Pseudomonadota</taxon>
        <taxon>Alphaproteobacteria</taxon>
        <taxon>Rhodospirillales</taxon>
        <taxon>Rhodospirillaceae</taxon>
        <taxon>Elstera</taxon>
    </lineage>
</organism>
<evidence type="ECO:0000313" key="2">
    <source>
        <dbReference type="EMBL" id="KJV10851.1"/>
    </source>
</evidence>
<dbReference type="EMBL" id="LAJY01000476">
    <property type="protein sequence ID" value="KJV08715.1"/>
    <property type="molecule type" value="Genomic_DNA"/>
</dbReference>
<gene>
    <name evidence="2" type="ORF">VZ95_02300</name>
    <name evidence="1" type="ORF">VZ95_15995</name>
</gene>
<reference evidence="1 3" key="1">
    <citation type="submission" date="2015-03" db="EMBL/GenBank/DDBJ databases">
        <title>Draft genome sequence of Elstera litoralis.</title>
        <authorList>
            <person name="Rahalkar M.C."/>
            <person name="Dhakephalkar P.K."/>
            <person name="Pore S.D."/>
            <person name="Arora P."/>
            <person name="Kapse N.G."/>
            <person name="Pandit P.S."/>
        </authorList>
    </citation>
    <scope>NUCLEOTIDE SEQUENCE [LARGE SCALE GENOMIC DNA]</scope>
    <source>
        <strain evidence="1 3">Dia-1</strain>
    </source>
</reference>
<protein>
    <submittedName>
        <fullName evidence="1">Uncharacterized protein</fullName>
    </submittedName>
</protein>
<evidence type="ECO:0000313" key="1">
    <source>
        <dbReference type="EMBL" id="KJV08715.1"/>
    </source>
</evidence>
<evidence type="ECO:0000313" key="3">
    <source>
        <dbReference type="Proteomes" id="UP000033774"/>
    </source>
</evidence>
<dbReference type="Proteomes" id="UP000033774">
    <property type="component" value="Unassembled WGS sequence"/>
</dbReference>
<dbReference type="EMBL" id="LAJY01000036">
    <property type="protein sequence ID" value="KJV10851.1"/>
    <property type="molecule type" value="Genomic_DNA"/>
</dbReference>